<accession>A0A843W0J1</accession>
<sequence>NHSHVGLVSIVVVTLLPFLAKAPTFPLLPTEDAVEMELELAAETDLEILLSGVVEGKGDEGVTDEHGDDLPKGAVVGGDVLAEVVVVHARKVVVEEGHGVDNLDGVVEGIAMALSPPTSLQALAGRICLRLCVASPVGFGGFDLLADLDLCALSFVPVCYFGFLLWVEAKSDYLFKLLLIGDSGVGKSSLLLRMASQPAAAGAARPATVQMRGQPVAQKSSCCS</sequence>
<feature type="signal peptide" evidence="1">
    <location>
        <begin position="1"/>
        <end position="22"/>
    </location>
</feature>
<protein>
    <submittedName>
        <fullName evidence="2">Uncharacterized protein</fullName>
    </submittedName>
</protein>
<proteinExistence type="predicted"/>
<name>A0A843W0J1_COLES</name>
<evidence type="ECO:0000313" key="3">
    <source>
        <dbReference type="Proteomes" id="UP000652761"/>
    </source>
</evidence>
<dbReference type="AlphaFoldDB" id="A0A843W0J1"/>
<feature type="chain" id="PRO_5032979832" evidence="1">
    <location>
        <begin position="23"/>
        <end position="224"/>
    </location>
</feature>
<keyword evidence="3" id="KW-1185">Reference proteome</keyword>
<dbReference type="InterPro" id="IPR027417">
    <property type="entry name" value="P-loop_NTPase"/>
</dbReference>
<dbReference type="EMBL" id="NMUH01002575">
    <property type="protein sequence ID" value="MQM00847.1"/>
    <property type="molecule type" value="Genomic_DNA"/>
</dbReference>
<dbReference type="Gene3D" id="3.40.50.300">
    <property type="entry name" value="P-loop containing nucleotide triphosphate hydrolases"/>
    <property type="match status" value="1"/>
</dbReference>
<dbReference type="Proteomes" id="UP000652761">
    <property type="component" value="Unassembled WGS sequence"/>
</dbReference>
<evidence type="ECO:0000313" key="2">
    <source>
        <dbReference type="EMBL" id="MQM00847.1"/>
    </source>
</evidence>
<organism evidence="2 3">
    <name type="scientific">Colocasia esculenta</name>
    <name type="common">Wild taro</name>
    <name type="synonym">Arum esculentum</name>
    <dbReference type="NCBI Taxonomy" id="4460"/>
    <lineage>
        <taxon>Eukaryota</taxon>
        <taxon>Viridiplantae</taxon>
        <taxon>Streptophyta</taxon>
        <taxon>Embryophyta</taxon>
        <taxon>Tracheophyta</taxon>
        <taxon>Spermatophyta</taxon>
        <taxon>Magnoliopsida</taxon>
        <taxon>Liliopsida</taxon>
        <taxon>Araceae</taxon>
        <taxon>Aroideae</taxon>
        <taxon>Colocasieae</taxon>
        <taxon>Colocasia</taxon>
    </lineage>
</organism>
<feature type="non-terminal residue" evidence="2">
    <location>
        <position position="1"/>
    </location>
</feature>
<evidence type="ECO:0000256" key="1">
    <source>
        <dbReference type="SAM" id="SignalP"/>
    </source>
</evidence>
<reference evidence="2" key="1">
    <citation type="submission" date="2017-07" db="EMBL/GenBank/DDBJ databases">
        <title>Taro Niue Genome Assembly and Annotation.</title>
        <authorList>
            <person name="Atibalentja N."/>
            <person name="Keating K."/>
            <person name="Fields C.J."/>
        </authorList>
    </citation>
    <scope>NUCLEOTIDE SEQUENCE</scope>
    <source>
        <strain evidence="2">Niue_2</strain>
        <tissue evidence="2">Leaf</tissue>
    </source>
</reference>
<keyword evidence="1" id="KW-0732">Signal</keyword>
<gene>
    <name evidence="2" type="ORF">Taro_033588</name>
</gene>
<comment type="caution">
    <text evidence="2">The sequence shown here is derived from an EMBL/GenBank/DDBJ whole genome shotgun (WGS) entry which is preliminary data.</text>
</comment>
<dbReference type="SUPFAM" id="SSF52540">
    <property type="entry name" value="P-loop containing nucleoside triphosphate hydrolases"/>
    <property type="match status" value="1"/>
</dbReference>